<dbReference type="OrthoDB" id="328486at2"/>
<dbReference type="InterPro" id="IPR025113">
    <property type="entry name" value="TRL-like"/>
</dbReference>
<gene>
    <name evidence="1" type="ORF">EHS11_17810</name>
</gene>
<accession>A0A4R9LLF7</accession>
<dbReference type="AlphaFoldDB" id="A0A4R9LLF7"/>
<reference evidence="1" key="1">
    <citation type="journal article" date="2019" name="PLoS Negl. Trop. Dis.">
        <title>Revisiting the worldwide diversity of Leptospira species in the environment.</title>
        <authorList>
            <person name="Vincent A.T."/>
            <person name="Schiettekatte O."/>
            <person name="Bourhy P."/>
            <person name="Veyrier F.J."/>
            <person name="Picardeau M."/>
        </authorList>
    </citation>
    <scope>NUCLEOTIDE SEQUENCE [LARGE SCALE GENOMIC DNA]</scope>
    <source>
        <strain evidence="1">201400974</strain>
    </source>
</reference>
<dbReference type="RefSeq" id="WP_135765708.1">
    <property type="nucleotide sequence ID" value="NZ_RQHV01000062.1"/>
</dbReference>
<evidence type="ECO:0000313" key="1">
    <source>
        <dbReference type="EMBL" id="TGN06984.1"/>
    </source>
</evidence>
<evidence type="ECO:0000313" key="2">
    <source>
        <dbReference type="Proteomes" id="UP000298264"/>
    </source>
</evidence>
<proteinExistence type="predicted"/>
<comment type="caution">
    <text evidence="1">The sequence shown here is derived from an EMBL/GenBank/DDBJ whole genome shotgun (WGS) entry which is preliminary data.</text>
</comment>
<dbReference type="Pfam" id="PF13146">
    <property type="entry name" value="TRL"/>
    <property type="match status" value="1"/>
</dbReference>
<name>A0A4R9LLF7_9LEPT</name>
<dbReference type="EMBL" id="RQHV01000062">
    <property type="protein sequence ID" value="TGN06984.1"/>
    <property type="molecule type" value="Genomic_DNA"/>
</dbReference>
<dbReference type="Proteomes" id="UP000298264">
    <property type="component" value="Unassembled WGS sequence"/>
</dbReference>
<organism evidence="1 2">
    <name type="scientific">Leptospira ilyithenensis</name>
    <dbReference type="NCBI Taxonomy" id="2484901"/>
    <lineage>
        <taxon>Bacteria</taxon>
        <taxon>Pseudomonadati</taxon>
        <taxon>Spirochaetota</taxon>
        <taxon>Spirochaetia</taxon>
        <taxon>Leptospirales</taxon>
        <taxon>Leptospiraceae</taxon>
        <taxon>Leptospira</taxon>
    </lineage>
</organism>
<protein>
    <submittedName>
        <fullName evidence="1">TRL-like family protein</fullName>
    </submittedName>
</protein>
<sequence>MNVEHMNKYALALALLVALTLFNCTGTNIRNIGMISGTGTFNTNPVPFYGEPSYAFLGRAGALYHHEATPGPTPGLAKGVKRGESCSHSLAGLWAWGDSSIDTARKQGKIEKIGYIEYEHIAVLAVLYHGFCTTVAGE</sequence>
<keyword evidence="2" id="KW-1185">Reference proteome</keyword>